<proteinExistence type="predicted"/>
<evidence type="ECO:0000313" key="2">
    <source>
        <dbReference type="Proteomes" id="UP001244787"/>
    </source>
</evidence>
<reference evidence="1 2" key="1">
    <citation type="submission" date="2023-06" db="EMBL/GenBank/DDBJ databases">
        <authorList>
            <person name="Ye Y.-Q."/>
            <person name="Du Z.-J."/>
        </authorList>
    </citation>
    <scope>NUCLEOTIDE SEQUENCE [LARGE SCALE GENOMIC DNA]</scope>
    <source>
        <strain evidence="1 2">SDUM287046</strain>
    </source>
</reference>
<keyword evidence="2" id="KW-1185">Reference proteome</keyword>
<comment type="caution">
    <text evidence="1">The sequence shown here is derived from an EMBL/GenBank/DDBJ whole genome shotgun (WGS) entry which is preliminary data.</text>
</comment>
<accession>A0ABT8DK23</accession>
<evidence type="ECO:0008006" key="3">
    <source>
        <dbReference type="Google" id="ProtNLM"/>
    </source>
</evidence>
<protein>
    <recommendedName>
        <fullName evidence="3">IPT/TIG domain-containing protein</fullName>
    </recommendedName>
</protein>
<dbReference type="SUPFAM" id="SSF81296">
    <property type="entry name" value="E set domains"/>
    <property type="match status" value="1"/>
</dbReference>
<organism evidence="1 2">
    <name type="scientific">Aequorivita aurantiaca</name>
    <dbReference type="NCBI Taxonomy" id="3053356"/>
    <lineage>
        <taxon>Bacteria</taxon>
        <taxon>Pseudomonadati</taxon>
        <taxon>Bacteroidota</taxon>
        <taxon>Flavobacteriia</taxon>
        <taxon>Flavobacteriales</taxon>
        <taxon>Flavobacteriaceae</taxon>
        <taxon>Aequorivita</taxon>
    </lineage>
</organism>
<sequence>MIYQTYRILPIYFLLVLGVLSCQKDDEAEVTANISTFHQSGLLGGSINIEGTNFEHGMIQVFFDLEEAEIIQLTSTELQVMVPRSLERYNPILKVIDLKNNRTILENTFHLETPQITGYSANTVTFGENLTIEGFHFDLHQDFVKVTVNNVPAIIVDADLGNVVINIPTNIDTSELEIKLTAQLQEVTSTISLTLKTPIIQEVVQEEVYISGTLEVIGANFNPDYEKGKVFINDIPAYFTSQNDKLFIDVPAGPFSEFRFTEIRYETAGLSTTFACDVAIKDNSIMVDANDYGPNFIFVHDNAAYSFVMTQTEPENHYVLKKFESSDEKWHQVSNFEYIGYLNDVVYDEEDTAYLYVRDDSETPMRLVAFNLNTFSETIMPLPSPSEIIYPILFTVGHNLYFVSGKYYNNGNPTVSREKFKFTKSTGQWESLPESTFSELPLVDIYGGGTATAYFDEGKRYINYGLHDKTFVIHPDLSVTVLNRQIFFIYQNTPLGGRYNYTDTLYNMITQQGMNIYYGNFRYRVYNFFVLNGEVYFHGSRNNVNNTTTNRLRKEILNEIL</sequence>
<gene>
    <name evidence="1" type="ORF">QRD02_07660</name>
</gene>
<evidence type="ECO:0000313" key="1">
    <source>
        <dbReference type="EMBL" id="MDN3724255.1"/>
    </source>
</evidence>
<name>A0ABT8DK23_9FLAO</name>
<dbReference type="Proteomes" id="UP001244787">
    <property type="component" value="Unassembled WGS sequence"/>
</dbReference>
<dbReference type="RefSeq" id="WP_290254352.1">
    <property type="nucleotide sequence ID" value="NZ_JAUGQQ010000004.1"/>
</dbReference>
<dbReference type="EMBL" id="JAUGQQ010000004">
    <property type="protein sequence ID" value="MDN3724255.1"/>
    <property type="molecule type" value="Genomic_DNA"/>
</dbReference>
<dbReference type="InterPro" id="IPR013783">
    <property type="entry name" value="Ig-like_fold"/>
</dbReference>
<dbReference type="InterPro" id="IPR014756">
    <property type="entry name" value="Ig_E-set"/>
</dbReference>
<dbReference type="PROSITE" id="PS51257">
    <property type="entry name" value="PROKAR_LIPOPROTEIN"/>
    <property type="match status" value="1"/>
</dbReference>
<dbReference type="Gene3D" id="2.60.40.10">
    <property type="entry name" value="Immunoglobulins"/>
    <property type="match status" value="2"/>
</dbReference>